<dbReference type="GO" id="GO:0000987">
    <property type="term" value="F:cis-regulatory region sequence-specific DNA binding"/>
    <property type="evidence" value="ECO:0000318"/>
    <property type="project" value="GO_Central"/>
</dbReference>
<feature type="region of interest" description="Disordered" evidence="6">
    <location>
        <begin position="134"/>
        <end position="195"/>
    </location>
</feature>
<feature type="domain" description="HTH myb-type" evidence="8">
    <location>
        <begin position="9"/>
        <end position="61"/>
    </location>
</feature>
<dbReference type="InterPro" id="IPR015495">
    <property type="entry name" value="Myb_TF_plants"/>
</dbReference>
<evidence type="ECO:0000313" key="10">
    <source>
        <dbReference type="Proteomes" id="UP000036987"/>
    </source>
</evidence>
<evidence type="ECO:0000256" key="1">
    <source>
        <dbReference type="ARBA" id="ARBA00004123"/>
    </source>
</evidence>
<evidence type="ECO:0000259" key="7">
    <source>
        <dbReference type="PROSITE" id="PS50090"/>
    </source>
</evidence>
<evidence type="ECO:0000259" key="8">
    <source>
        <dbReference type="PROSITE" id="PS51294"/>
    </source>
</evidence>
<dbReference type="PANTHER" id="PTHR47999">
    <property type="entry name" value="TRANSCRIPTION FACTOR MYB8-RELATED-RELATED"/>
    <property type="match status" value="1"/>
</dbReference>
<evidence type="ECO:0000256" key="5">
    <source>
        <dbReference type="ARBA" id="ARBA00023242"/>
    </source>
</evidence>
<name>A0A0K9PSN6_ZOSMR</name>
<dbReference type="GO" id="GO:0005634">
    <property type="term" value="C:nucleus"/>
    <property type="evidence" value="ECO:0000318"/>
    <property type="project" value="GO_Central"/>
</dbReference>
<dbReference type="OrthoDB" id="735895at2759"/>
<dbReference type="GO" id="GO:0006355">
    <property type="term" value="P:regulation of DNA-templated transcription"/>
    <property type="evidence" value="ECO:0000318"/>
    <property type="project" value="GO_Central"/>
</dbReference>
<dbReference type="InterPro" id="IPR009057">
    <property type="entry name" value="Homeodomain-like_sf"/>
</dbReference>
<dbReference type="InterPro" id="IPR017930">
    <property type="entry name" value="Myb_dom"/>
</dbReference>
<dbReference type="Pfam" id="PF00249">
    <property type="entry name" value="Myb_DNA-binding"/>
    <property type="match status" value="2"/>
</dbReference>
<dbReference type="PANTHER" id="PTHR47999:SF6">
    <property type="entry name" value="MYB-RELATED PROTEIN P"/>
    <property type="match status" value="1"/>
</dbReference>
<feature type="compositionally biased region" description="Basic residues" evidence="6">
    <location>
        <begin position="149"/>
        <end position="162"/>
    </location>
</feature>
<feature type="domain" description="HTH myb-type" evidence="8">
    <location>
        <begin position="62"/>
        <end position="116"/>
    </location>
</feature>
<keyword evidence="2" id="KW-0805">Transcription regulation</keyword>
<dbReference type="CDD" id="cd00167">
    <property type="entry name" value="SANT"/>
    <property type="match status" value="2"/>
</dbReference>
<dbReference type="EMBL" id="LFYR01000644">
    <property type="protein sequence ID" value="KMZ71991.1"/>
    <property type="molecule type" value="Genomic_DNA"/>
</dbReference>
<dbReference type="Proteomes" id="UP000036987">
    <property type="component" value="Unassembled WGS sequence"/>
</dbReference>
<proteinExistence type="predicted"/>
<dbReference type="FunFam" id="1.10.10.60:FF:000121">
    <property type="entry name" value="Myb transcription factor"/>
    <property type="match status" value="1"/>
</dbReference>
<keyword evidence="5" id="KW-0539">Nucleus</keyword>
<dbReference type="PROSITE" id="PS50090">
    <property type="entry name" value="MYB_LIKE"/>
    <property type="match status" value="2"/>
</dbReference>
<keyword evidence="4" id="KW-0804">Transcription</keyword>
<evidence type="ECO:0000256" key="2">
    <source>
        <dbReference type="ARBA" id="ARBA00023015"/>
    </source>
</evidence>
<dbReference type="SUPFAM" id="SSF46689">
    <property type="entry name" value="Homeodomain-like"/>
    <property type="match status" value="1"/>
</dbReference>
<protein>
    <submittedName>
        <fullName evidence="9">Uncharacterized protein</fullName>
    </submittedName>
</protein>
<evidence type="ECO:0000313" key="9">
    <source>
        <dbReference type="EMBL" id="KMZ71991.1"/>
    </source>
</evidence>
<feature type="domain" description="Myb-like" evidence="7">
    <location>
        <begin position="9"/>
        <end position="61"/>
    </location>
</feature>
<dbReference type="AlphaFoldDB" id="A0A0K9PSN6"/>
<dbReference type="SMART" id="SM00717">
    <property type="entry name" value="SANT"/>
    <property type="match status" value="2"/>
</dbReference>
<comment type="caution">
    <text evidence="9">The sequence shown here is derived from an EMBL/GenBank/DDBJ whole genome shotgun (WGS) entry which is preliminary data.</text>
</comment>
<evidence type="ECO:0000256" key="4">
    <source>
        <dbReference type="ARBA" id="ARBA00023163"/>
    </source>
</evidence>
<evidence type="ECO:0000256" key="3">
    <source>
        <dbReference type="ARBA" id="ARBA00023125"/>
    </source>
</evidence>
<evidence type="ECO:0000256" key="6">
    <source>
        <dbReference type="SAM" id="MobiDB-lite"/>
    </source>
</evidence>
<keyword evidence="10" id="KW-1185">Reference proteome</keyword>
<dbReference type="Gene3D" id="1.10.10.60">
    <property type="entry name" value="Homeodomain-like"/>
    <property type="match status" value="2"/>
</dbReference>
<dbReference type="PROSITE" id="PS51294">
    <property type="entry name" value="HTH_MYB"/>
    <property type="match status" value="2"/>
</dbReference>
<sequence>MGRAPCCEKVGLKKGRWTAEEDEILLNYIRVHGEGSWRSLPKNAGLLRCGKSCRLRWINYLREDIKRGNISQEEEDLIIQLHASLGNRWSLIAKQLSGRTDNEIKNYWNSHLSRRMFNSLWKYDHDEEAVDDNPISMNLEKSRHSSSTNRKRRTTRVSRIKNNKCLMSLKDASDTDTLPSPPPPSPPQIKKTSTDGKVLQNDAEYFNQNDQEIDKELISWLDTMVNGDENSNSDKINDENMIKGGKDLEWEDWINGFLSENEGYMSAGLMDFEMETADFWNPTVVKNDKSLTLNQNGNLDDLPNHQHHQQQPIMEESLENWVFSDIST</sequence>
<dbReference type="InterPro" id="IPR001005">
    <property type="entry name" value="SANT/Myb"/>
</dbReference>
<gene>
    <name evidence="9" type="ORF">ZOSMA_170G00120</name>
</gene>
<accession>A0A0K9PSN6</accession>
<keyword evidence="3" id="KW-0238">DNA-binding</keyword>
<organism evidence="9 10">
    <name type="scientific">Zostera marina</name>
    <name type="common">Eelgrass</name>
    <dbReference type="NCBI Taxonomy" id="29655"/>
    <lineage>
        <taxon>Eukaryota</taxon>
        <taxon>Viridiplantae</taxon>
        <taxon>Streptophyta</taxon>
        <taxon>Embryophyta</taxon>
        <taxon>Tracheophyta</taxon>
        <taxon>Spermatophyta</taxon>
        <taxon>Magnoliopsida</taxon>
        <taxon>Liliopsida</taxon>
        <taxon>Zosteraceae</taxon>
        <taxon>Zostera</taxon>
    </lineage>
</organism>
<reference evidence="10" key="1">
    <citation type="journal article" date="2016" name="Nature">
        <title>The genome of the seagrass Zostera marina reveals angiosperm adaptation to the sea.</title>
        <authorList>
            <person name="Olsen J.L."/>
            <person name="Rouze P."/>
            <person name="Verhelst B."/>
            <person name="Lin Y.-C."/>
            <person name="Bayer T."/>
            <person name="Collen J."/>
            <person name="Dattolo E."/>
            <person name="De Paoli E."/>
            <person name="Dittami S."/>
            <person name="Maumus F."/>
            <person name="Michel G."/>
            <person name="Kersting A."/>
            <person name="Lauritano C."/>
            <person name="Lohaus R."/>
            <person name="Toepel M."/>
            <person name="Tonon T."/>
            <person name="Vanneste K."/>
            <person name="Amirebrahimi M."/>
            <person name="Brakel J."/>
            <person name="Bostroem C."/>
            <person name="Chovatia M."/>
            <person name="Grimwood J."/>
            <person name="Jenkins J.W."/>
            <person name="Jueterbock A."/>
            <person name="Mraz A."/>
            <person name="Stam W.T."/>
            <person name="Tice H."/>
            <person name="Bornberg-Bauer E."/>
            <person name="Green P.J."/>
            <person name="Pearson G.A."/>
            <person name="Procaccini G."/>
            <person name="Duarte C.M."/>
            <person name="Schmutz J."/>
            <person name="Reusch T.B.H."/>
            <person name="Van de Peer Y."/>
        </authorList>
    </citation>
    <scope>NUCLEOTIDE SEQUENCE [LARGE SCALE GENOMIC DNA]</scope>
    <source>
        <strain evidence="10">cv. Finnish</strain>
    </source>
</reference>
<feature type="domain" description="Myb-like" evidence="7">
    <location>
        <begin position="62"/>
        <end position="112"/>
    </location>
</feature>
<comment type="subcellular location">
    <subcellularLocation>
        <location evidence="1">Nucleus</location>
    </subcellularLocation>
</comment>